<dbReference type="CDD" id="cd19531">
    <property type="entry name" value="LCL_NRPS-like"/>
    <property type="match status" value="1"/>
</dbReference>
<dbReference type="PANTHER" id="PTHR45527">
    <property type="entry name" value="NONRIBOSOMAL PEPTIDE SYNTHETASE"/>
    <property type="match status" value="1"/>
</dbReference>
<organism evidence="10 11">
    <name type="scientific">Shimazuella alba</name>
    <dbReference type="NCBI Taxonomy" id="2690964"/>
    <lineage>
        <taxon>Bacteria</taxon>
        <taxon>Bacillati</taxon>
        <taxon>Bacillota</taxon>
        <taxon>Bacilli</taxon>
        <taxon>Bacillales</taxon>
        <taxon>Thermoactinomycetaceae</taxon>
        <taxon>Shimazuella</taxon>
    </lineage>
</organism>
<dbReference type="InterPro" id="IPR045851">
    <property type="entry name" value="AMP-bd_C_sf"/>
</dbReference>
<dbReference type="GO" id="GO:0071766">
    <property type="term" value="P:Actinobacterium-type cell wall biogenesis"/>
    <property type="evidence" value="ECO:0007669"/>
    <property type="project" value="UniProtKB-ARBA"/>
</dbReference>
<dbReference type="RefSeq" id="WP_160800560.1">
    <property type="nucleotide sequence ID" value="NZ_WUUL01000003.1"/>
</dbReference>
<dbReference type="GO" id="GO:0044550">
    <property type="term" value="P:secondary metabolite biosynthetic process"/>
    <property type="evidence" value="ECO:0007669"/>
    <property type="project" value="TreeGrafter"/>
</dbReference>
<dbReference type="Gene3D" id="3.40.50.980">
    <property type="match status" value="2"/>
</dbReference>
<gene>
    <name evidence="10" type="ORF">GSM42_05510</name>
</gene>
<evidence type="ECO:0000259" key="9">
    <source>
        <dbReference type="PROSITE" id="PS50075"/>
    </source>
</evidence>
<evidence type="ECO:0000256" key="7">
    <source>
        <dbReference type="ARBA" id="ARBA00023098"/>
    </source>
</evidence>
<dbReference type="Gene3D" id="2.30.38.10">
    <property type="entry name" value="Luciferase, Domain 3"/>
    <property type="match status" value="1"/>
</dbReference>
<dbReference type="Gene3D" id="3.30.559.30">
    <property type="entry name" value="Nonribosomal peptide synthetase, condensation domain"/>
    <property type="match status" value="2"/>
</dbReference>
<dbReference type="GO" id="GO:0043041">
    <property type="term" value="P:amino acid activation for nonribosomal peptide biosynthetic process"/>
    <property type="evidence" value="ECO:0007669"/>
    <property type="project" value="TreeGrafter"/>
</dbReference>
<dbReference type="Proteomes" id="UP000430692">
    <property type="component" value="Unassembled WGS sequence"/>
</dbReference>
<dbReference type="InterPro" id="IPR009081">
    <property type="entry name" value="PP-bd_ACP"/>
</dbReference>
<evidence type="ECO:0000256" key="4">
    <source>
        <dbReference type="ARBA" id="ARBA00022553"/>
    </source>
</evidence>
<evidence type="ECO:0000256" key="8">
    <source>
        <dbReference type="ARBA" id="ARBA00023194"/>
    </source>
</evidence>
<dbReference type="FunFam" id="3.40.50.12780:FF:000013">
    <property type="entry name" value="Long-chain-fatty-acid--AMP ligase FadD32"/>
    <property type="match status" value="1"/>
</dbReference>
<comment type="cofactor">
    <cofactor evidence="1">
        <name>pantetheine 4'-phosphate</name>
        <dbReference type="ChEBI" id="CHEBI:47942"/>
    </cofactor>
</comment>
<dbReference type="SUPFAM" id="SSF56801">
    <property type="entry name" value="Acetyl-CoA synthetase-like"/>
    <property type="match status" value="2"/>
</dbReference>
<dbReference type="PROSITE" id="PS00012">
    <property type="entry name" value="PHOSPHOPANTETHEINE"/>
    <property type="match status" value="1"/>
</dbReference>
<dbReference type="InterPro" id="IPR000873">
    <property type="entry name" value="AMP-dep_synth/lig_dom"/>
</dbReference>
<dbReference type="Gene3D" id="3.40.50.12780">
    <property type="entry name" value="N-terminal domain of ligase-like"/>
    <property type="match status" value="1"/>
</dbReference>
<dbReference type="FunFam" id="3.40.50.980:FF:000001">
    <property type="entry name" value="Non-ribosomal peptide synthetase"/>
    <property type="match status" value="1"/>
</dbReference>
<dbReference type="PANTHER" id="PTHR45527:SF1">
    <property type="entry name" value="FATTY ACID SYNTHASE"/>
    <property type="match status" value="1"/>
</dbReference>
<dbReference type="Pfam" id="PF00550">
    <property type="entry name" value="PP-binding"/>
    <property type="match status" value="1"/>
</dbReference>
<reference evidence="10 11" key="1">
    <citation type="submission" date="2019-12" db="EMBL/GenBank/DDBJ databases">
        <title>Whole-genome analyses of novel actinobacteria.</title>
        <authorList>
            <person name="Sahin N."/>
            <person name="Saygin H."/>
        </authorList>
    </citation>
    <scope>NUCLEOTIDE SEQUENCE [LARGE SCALE GENOMIC DNA]</scope>
    <source>
        <strain evidence="10 11">KC615</strain>
    </source>
</reference>
<dbReference type="InterPro" id="IPR025110">
    <property type="entry name" value="AMP-bd_C"/>
</dbReference>
<keyword evidence="8" id="KW-0045">Antibiotic biosynthesis</keyword>
<dbReference type="InterPro" id="IPR001242">
    <property type="entry name" value="Condensation_dom"/>
</dbReference>
<dbReference type="GO" id="GO:0031177">
    <property type="term" value="F:phosphopantetheine binding"/>
    <property type="evidence" value="ECO:0007669"/>
    <property type="project" value="TreeGrafter"/>
</dbReference>
<dbReference type="GO" id="GO:0017000">
    <property type="term" value="P:antibiotic biosynthetic process"/>
    <property type="evidence" value="ECO:0007669"/>
    <property type="project" value="UniProtKB-KW"/>
</dbReference>
<evidence type="ECO:0000256" key="3">
    <source>
        <dbReference type="ARBA" id="ARBA00022450"/>
    </source>
</evidence>
<dbReference type="Pfam" id="PF13193">
    <property type="entry name" value="AMP-binding_C"/>
    <property type="match status" value="1"/>
</dbReference>
<proteinExistence type="inferred from homology"/>
<dbReference type="InterPro" id="IPR010060">
    <property type="entry name" value="NRPS_synth"/>
</dbReference>
<dbReference type="Gene3D" id="3.30.559.10">
    <property type="entry name" value="Chloramphenicol acetyltransferase-like domain"/>
    <property type="match status" value="2"/>
</dbReference>
<dbReference type="FunFam" id="1.10.1200.10:FF:000005">
    <property type="entry name" value="Nonribosomal peptide synthetase 1"/>
    <property type="match status" value="1"/>
</dbReference>
<dbReference type="InterPro" id="IPR036736">
    <property type="entry name" value="ACP-like_sf"/>
</dbReference>
<dbReference type="GO" id="GO:0006631">
    <property type="term" value="P:fatty acid metabolic process"/>
    <property type="evidence" value="ECO:0007669"/>
    <property type="project" value="UniProtKB-KW"/>
</dbReference>
<evidence type="ECO:0000256" key="2">
    <source>
        <dbReference type="ARBA" id="ARBA00006432"/>
    </source>
</evidence>
<keyword evidence="6" id="KW-0276">Fatty acid metabolism</keyword>
<dbReference type="InterPro" id="IPR020845">
    <property type="entry name" value="AMP-binding_CS"/>
</dbReference>
<accession>A0A6I4VRW4</accession>
<dbReference type="Pfam" id="PF00668">
    <property type="entry name" value="Condensation"/>
    <property type="match status" value="2"/>
</dbReference>
<dbReference type="InterPro" id="IPR010071">
    <property type="entry name" value="AA_adenyl_dom"/>
</dbReference>
<dbReference type="GO" id="GO:0008610">
    <property type="term" value="P:lipid biosynthetic process"/>
    <property type="evidence" value="ECO:0007669"/>
    <property type="project" value="InterPro"/>
</dbReference>
<name>A0A6I4VRW4_9BACL</name>
<keyword evidence="11" id="KW-1185">Reference proteome</keyword>
<dbReference type="NCBIfam" id="TIGR01720">
    <property type="entry name" value="NRPS-para261"/>
    <property type="match status" value="1"/>
</dbReference>
<dbReference type="NCBIfam" id="TIGR01733">
    <property type="entry name" value="AA-adenyl-dom"/>
    <property type="match status" value="1"/>
</dbReference>
<sequence length="2159" mass="245525">MDKIFTTLTDIVRYRAENQRNQKAYTFLKDGDIEEVSYTYETLDIRARAIAAWLQTKVTQGDRVMLLYHQGLDFISAFYGCLYAGVIAVPGYPPEKQHRRTTRLQAVVKDAGAKIAITTSDVIASLEMEDGKSLVGLDMEWYPTDTLSDTWAKSWSPPLIHRDTVTYLQYSSGSTGDPKGIMVSHGNMLDNSAIICDRLQHTRDDVSVSWLPIFHDLGLIGCVIQPMYVGFHAVSLSPYQYVVNPYLWLKAIDRFRGTTTCCPNFGFDLCVRKISQVQRASLDLSSWRVAVNCAEPVRYQTLEKFTEVFSPYGFRAEAHYPMYGMAETTLYIAGGRWKEKPVYQSVSITDLNNRDVRLSESEDSRVVVSCGTSGDGLTIKCVDPEKRTLCEPNRVGEIWVKGSSVAHGYWNKPEQTKEDFSAWLDGDGPYLRTGDLGYFIEDELFIAGRYKDLVIIRGRNLYPQDLELTVESCSSFLRPGCGAAFSVDIDDEEKLVIVQEIRKDAEELVDISQLARQIQQAISAEHRVSCYEIVFIKENSVQKTSSGKIQRRACKKIYLANQLQVVYRVMYEEESMNGKDELFVWEDWIILPPSKQRTQLQGKLLDLLNLQVQKEDWVKQGISFFGFDSIKILQFKFVIEEYWHVELPKVGTLLTWNWDQLIVCIHSQLLERTNEMLKEEQRMKLSTEITLNRGQEAIWYIQETYPENIAYHIPIALRFPKELNKTHLQHAIELLMKKYSSLRTSIRQRSDGKPFPYVHKDTIDVLVEKEAIVDFAEQLVEDAYAPFVLEKAPLFRAVLYKHLDESYTFLLCFHHIICDLWSMDLFLAQLRDLYMELESGKILDPLETVELMDLTTTEDLQHLDYWKEKLAGELPLLNLPQKSVRGRSQSFLGEKIESELPADLLQSLNALANRYGATLYQLLLTVYQMVLAQYSGQDDILVGSPSVGRTNNIEAKQLTYMVNPIVIRGDLSQSLTFVQLLKQTMQNVQEASEHEIPFIDLVEKLTPIRDASIPSIFQAMLAFEQTTLIPELSAISLGKGDVKMKWGNWDVTSKAISDPTSQFDLCLKAAPWHEGLLLHWQYDVTLFDRSLMQQLADSFVSLLEQIVMDPNLSIDSYTCMTKDAESEVIQYGDGGSSPKPTMTLNQTWREQARKTPHAIAVIDGVERVTYQKMLEDVNQLTHHLLDQGIGNGQIVGIALPRKYPLLVAIMAVLQTGAAYVGLDPAYPKDRLLYMINDADLSLLLVQSDVENMMQNSGITTLNLTSGVWKKYPKTEIVIEQSVTDLAYLIYTSGSTGRPKGIAIEHFQAVTFVQWAKSVFSCNELAGVLFGTSICFDLSIFELFVPLLTGGKVIIGENALSLPSLPAANEVTLLNTVPSAAKGLLTLGIPSSVTTINLAGEPLSRQLTNELYELEHVNSVYNLYGPSECTTYSTFTLVDREDPSPPSIGKPITGTKVYILDSQLQLVPIGVVGELYIGGAGVTRGYLGSPPKTAEKFIDHPKFGRIYRTGDLVRYSHDGVLQYLGRTDFQVKLRGYRIELGEIESALTAHASVKEAVVIEEKQQLIAYVVAKENLHDHMELKTHLEEILPTYMIPSQFLILNSFPLTLNGKVNRKALPKPSSTSVQKTYLPPSSQREAKLLKIWKKVLKRDEIGIKDRFFELGGDSILSLQVIAAAKSEGIQINPKHFFTHPTIKEMASILNERRKKPINQGLVTGNVPITPIQHWFFEQKIPNNNNWNQSMILSLDMSIDPLLLKQVLQKLVFLHDALRLRFYQEKDKWGAISLEEENSFFHIVDGSNVDVEELHQSTENRLDIKNGPLLSATFVNRKQENPLFILAIHHLVVDGVSWRILLDDIGNLYRQIEKGNQLTLPQKTTSYQDWSYYLQKMNHNILDEKERWLQVIDTKVEAFPVDFLNGINTDTQVVEYKQAFTRQETETILNWSQTAKVNELLIAALWQAYQNWSGNKNLCLHVEGHGRDHQSEEMDLSRTVGWFTSIYPLTLHENARRNALQIVKDELLHTPNGGIGYGLLRYLSKDADIHAVQTPPICFNYLGQFDQMINEEYGVIKELTFFGPRKYQEVARSYLLEINAYIQNGKLNICWNYSKALYRSNSIERFANYLADACRSLVQIQKNKTKFQSKKRKADISRVFSKINERKGR</sequence>
<evidence type="ECO:0000256" key="5">
    <source>
        <dbReference type="ARBA" id="ARBA00022737"/>
    </source>
</evidence>
<evidence type="ECO:0000256" key="1">
    <source>
        <dbReference type="ARBA" id="ARBA00001957"/>
    </source>
</evidence>
<evidence type="ECO:0000256" key="6">
    <source>
        <dbReference type="ARBA" id="ARBA00022832"/>
    </source>
</evidence>
<dbReference type="EMBL" id="WUUL01000003">
    <property type="protein sequence ID" value="MXQ53198.1"/>
    <property type="molecule type" value="Genomic_DNA"/>
</dbReference>
<feature type="domain" description="Carrier" evidence="9">
    <location>
        <begin position="1630"/>
        <end position="1704"/>
    </location>
</feature>
<comment type="similarity">
    <text evidence="2">Belongs to the ATP-dependent AMP-binding enzyme family.</text>
</comment>
<dbReference type="Gene3D" id="1.10.1200.10">
    <property type="entry name" value="ACP-like"/>
    <property type="match status" value="1"/>
</dbReference>
<dbReference type="InterPro" id="IPR040097">
    <property type="entry name" value="FAAL/FAAC"/>
</dbReference>
<dbReference type="PROSITE" id="PS50075">
    <property type="entry name" value="CARRIER"/>
    <property type="match status" value="1"/>
</dbReference>
<dbReference type="InterPro" id="IPR006162">
    <property type="entry name" value="Ppantetheine_attach_site"/>
</dbReference>
<dbReference type="Pfam" id="PF23024">
    <property type="entry name" value="AMP-dom_DIP2-like"/>
    <property type="match status" value="1"/>
</dbReference>
<protein>
    <submittedName>
        <fullName evidence="10">Amino acid adenylation domain-containing protein</fullName>
    </submittedName>
</protein>
<dbReference type="Gene3D" id="3.30.300.30">
    <property type="match status" value="2"/>
</dbReference>
<keyword evidence="3" id="KW-0596">Phosphopantetheine</keyword>
<comment type="caution">
    <text evidence="10">The sequence shown here is derived from an EMBL/GenBank/DDBJ whole genome shotgun (WGS) entry which is preliminary data.</text>
</comment>
<evidence type="ECO:0000313" key="11">
    <source>
        <dbReference type="Proteomes" id="UP000430692"/>
    </source>
</evidence>
<evidence type="ECO:0000313" key="10">
    <source>
        <dbReference type="EMBL" id="MXQ53198.1"/>
    </source>
</evidence>
<dbReference type="CDD" id="cd05931">
    <property type="entry name" value="FAAL"/>
    <property type="match status" value="1"/>
</dbReference>
<dbReference type="SUPFAM" id="SSF52777">
    <property type="entry name" value="CoA-dependent acyltransferases"/>
    <property type="match status" value="4"/>
</dbReference>
<keyword evidence="4" id="KW-0597">Phosphoprotein</keyword>
<dbReference type="InterPro" id="IPR023213">
    <property type="entry name" value="CAT-like_dom_sf"/>
</dbReference>
<dbReference type="InterPro" id="IPR042099">
    <property type="entry name" value="ANL_N_sf"/>
</dbReference>
<dbReference type="Pfam" id="PF00501">
    <property type="entry name" value="AMP-binding"/>
    <property type="match status" value="2"/>
</dbReference>
<keyword evidence="5" id="KW-0677">Repeat</keyword>
<keyword evidence="7" id="KW-0443">Lipid metabolism</keyword>
<dbReference type="PROSITE" id="PS00455">
    <property type="entry name" value="AMP_BINDING"/>
    <property type="match status" value="2"/>
</dbReference>
<dbReference type="GO" id="GO:0005737">
    <property type="term" value="C:cytoplasm"/>
    <property type="evidence" value="ECO:0007669"/>
    <property type="project" value="TreeGrafter"/>
</dbReference>
<dbReference type="SUPFAM" id="SSF47336">
    <property type="entry name" value="ACP-like"/>
    <property type="match status" value="1"/>
</dbReference>
<dbReference type="GO" id="GO:0003824">
    <property type="term" value="F:catalytic activity"/>
    <property type="evidence" value="ECO:0007669"/>
    <property type="project" value="InterPro"/>
</dbReference>